<dbReference type="PANTHER" id="PTHR43791:SF59">
    <property type="entry name" value="TRANSPORTER, PUTATIVE (AFU_ORTHOLOGUE AFUA_1G06550)-RELATED"/>
    <property type="match status" value="1"/>
</dbReference>
<dbReference type="InterPro" id="IPR011701">
    <property type="entry name" value="MFS"/>
</dbReference>
<name>A0A8H7HHB5_9AGAM</name>
<evidence type="ECO:0000256" key="1">
    <source>
        <dbReference type="ARBA" id="ARBA00004141"/>
    </source>
</evidence>
<dbReference type="EMBL" id="JACYCC010000010">
    <property type="protein sequence ID" value="KAF8686433.1"/>
    <property type="molecule type" value="Genomic_DNA"/>
</dbReference>
<dbReference type="PANTHER" id="PTHR43791">
    <property type="entry name" value="PERMEASE-RELATED"/>
    <property type="match status" value="1"/>
</dbReference>
<feature type="transmembrane region" description="Helical" evidence="8">
    <location>
        <begin position="171"/>
        <end position="195"/>
    </location>
</feature>
<feature type="transmembrane region" description="Helical" evidence="8">
    <location>
        <begin position="146"/>
        <end position="165"/>
    </location>
</feature>
<gene>
    <name evidence="9" type="ORF">RHS04_00269</name>
</gene>
<feature type="transmembrane region" description="Helical" evidence="8">
    <location>
        <begin position="307"/>
        <end position="331"/>
    </location>
</feature>
<feature type="region of interest" description="Disordered" evidence="7">
    <location>
        <begin position="23"/>
        <end position="49"/>
    </location>
</feature>
<evidence type="ECO:0000256" key="2">
    <source>
        <dbReference type="ARBA" id="ARBA00022448"/>
    </source>
</evidence>
<comment type="caution">
    <text evidence="9">The sequence shown here is derived from an EMBL/GenBank/DDBJ whole genome shotgun (WGS) entry which is preliminary data.</text>
</comment>
<keyword evidence="4 8" id="KW-1133">Transmembrane helix</keyword>
<evidence type="ECO:0000256" key="6">
    <source>
        <dbReference type="ARBA" id="ARBA00037968"/>
    </source>
</evidence>
<evidence type="ECO:0000256" key="3">
    <source>
        <dbReference type="ARBA" id="ARBA00022692"/>
    </source>
</evidence>
<dbReference type="AlphaFoldDB" id="A0A8H7HHB5"/>
<dbReference type="Gene3D" id="1.20.1250.20">
    <property type="entry name" value="MFS general substrate transporter like domains"/>
    <property type="match status" value="2"/>
</dbReference>
<feature type="compositionally biased region" description="Basic and acidic residues" evidence="7">
    <location>
        <begin position="23"/>
        <end position="32"/>
    </location>
</feature>
<feature type="transmembrane region" description="Helical" evidence="8">
    <location>
        <begin position="207"/>
        <end position="227"/>
    </location>
</feature>
<dbReference type="Proteomes" id="UP000650582">
    <property type="component" value="Unassembled WGS sequence"/>
</dbReference>
<dbReference type="InterPro" id="IPR036259">
    <property type="entry name" value="MFS_trans_sf"/>
</dbReference>
<dbReference type="GO" id="GO:0022857">
    <property type="term" value="F:transmembrane transporter activity"/>
    <property type="evidence" value="ECO:0007669"/>
    <property type="project" value="InterPro"/>
</dbReference>
<evidence type="ECO:0000256" key="5">
    <source>
        <dbReference type="ARBA" id="ARBA00023136"/>
    </source>
</evidence>
<keyword evidence="5 8" id="KW-0472">Membrane</keyword>
<keyword evidence="2" id="KW-0813">Transport</keyword>
<evidence type="ECO:0000313" key="10">
    <source>
        <dbReference type="Proteomes" id="UP000650582"/>
    </source>
</evidence>
<dbReference type="SUPFAM" id="SSF103473">
    <property type="entry name" value="MFS general substrate transporter"/>
    <property type="match status" value="1"/>
</dbReference>
<feature type="transmembrane region" description="Helical" evidence="8">
    <location>
        <begin position="239"/>
        <end position="258"/>
    </location>
</feature>
<feature type="transmembrane region" description="Helical" evidence="8">
    <location>
        <begin position="415"/>
        <end position="434"/>
    </location>
</feature>
<sequence>MSNHRSPSQESVVGEKQEVIEIEHSPVVHDEAAPSTSRPRKSTGGHGDAALAILGTSDTPVEISPEQDAAVLRKVDRWLVPVMLMVYFLQQLDKSSLSYTSVFGIVSDTNLVGSQYSWLGSIVYVAQLIWQPVSSYFLVKLPVGKYLFFNVFMWGVIVASTAAAHNFSGLIATRFFLGIFEATVAPCFITITQMWWRRREQTMRLSLWMAMNGVTSMFGSLIAFGIGHIHGSLKPYQTIFLFIGLLTLVCSPVVYFVLPDSPSTAKFLSQEEKVIALERLRANNQGTESKTWEWGQVREVLTDPKTYLWLALQFVCALPSGGISTFGPLIINGFGFSQPYRPSQYLCLSTMMATVLLNSPFGAFQVIITLGSAAIATKLKLKWPVLFFLTLPPIAGASALYVLGREPELRNELLGCYYVLSFFTGIQPMLYSWASQNTAGHTKKTCTTGLIYVAQCAGNIVGPLLYKTTDAPYYHRGLIAKQVASEPAPDYLLIYDPHLSSLICWIILAVLTPVTALYLAFLNKQHASARRRAGKKAEVIDTSLEDSKHARQAAKENEKSDGDESEGTKRRLNDQAFNDLTDLQNEDFIYVL</sequence>
<protein>
    <submittedName>
        <fullName evidence="9">Major Facilitator Superfamily</fullName>
    </submittedName>
</protein>
<feature type="transmembrane region" description="Helical" evidence="8">
    <location>
        <begin position="351"/>
        <end position="376"/>
    </location>
</feature>
<organism evidence="9 10">
    <name type="scientific">Rhizoctonia solani</name>
    <dbReference type="NCBI Taxonomy" id="456999"/>
    <lineage>
        <taxon>Eukaryota</taxon>
        <taxon>Fungi</taxon>
        <taxon>Dikarya</taxon>
        <taxon>Basidiomycota</taxon>
        <taxon>Agaricomycotina</taxon>
        <taxon>Agaricomycetes</taxon>
        <taxon>Cantharellales</taxon>
        <taxon>Ceratobasidiaceae</taxon>
        <taxon>Rhizoctonia</taxon>
    </lineage>
</organism>
<dbReference type="Pfam" id="PF07690">
    <property type="entry name" value="MFS_1"/>
    <property type="match status" value="1"/>
</dbReference>
<evidence type="ECO:0000256" key="4">
    <source>
        <dbReference type="ARBA" id="ARBA00022989"/>
    </source>
</evidence>
<proteinExistence type="inferred from homology"/>
<feature type="transmembrane region" description="Helical" evidence="8">
    <location>
        <begin position="446"/>
        <end position="466"/>
    </location>
</feature>
<dbReference type="GO" id="GO:0016020">
    <property type="term" value="C:membrane"/>
    <property type="evidence" value="ECO:0007669"/>
    <property type="project" value="UniProtKB-SubCell"/>
</dbReference>
<feature type="compositionally biased region" description="Basic and acidic residues" evidence="7">
    <location>
        <begin position="546"/>
        <end position="573"/>
    </location>
</feature>
<evidence type="ECO:0000256" key="7">
    <source>
        <dbReference type="SAM" id="MobiDB-lite"/>
    </source>
</evidence>
<feature type="transmembrane region" description="Helical" evidence="8">
    <location>
        <begin position="383"/>
        <end position="403"/>
    </location>
</feature>
<evidence type="ECO:0000256" key="8">
    <source>
        <dbReference type="SAM" id="Phobius"/>
    </source>
</evidence>
<evidence type="ECO:0000313" key="9">
    <source>
        <dbReference type="EMBL" id="KAF8686433.1"/>
    </source>
</evidence>
<keyword evidence="3 8" id="KW-0812">Transmembrane</keyword>
<comment type="subcellular location">
    <subcellularLocation>
        <location evidence="1">Membrane</location>
        <topology evidence="1">Multi-pass membrane protein</topology>
    </subcellularLocation>
</comment>
<feature type="transmembrane region" description="Helical" evidence="8">
    <location>
        <begin position="499"/>
        <end position="522"/>
    </location>
</feature>
<comment type="similarity">
    <text evidence="6">Belongs to the major facilitator superfamily. Allantoate permease family.</text>
</comment>
<dbReference type="FunFam" id="1.20.1250.20:FF:000064">
    <property type="entry name" value="MFS allantoate transporter"/>
    <property type="match status" value="1"/>
</dbReference>
<accession>A0A8H7HHB5</accession>
<feature type="region of interest" description="Disordered" evidence="7">
    <location>
        <begin position="546"/>
        <end position="575"/>
    </location>
</feature>
<reference evidence="9" key="1">
    <citation type="submission" date="2020-09" db="EMBL/GenBank/DDBJ databases">
        <title>Comparative genome analyses of four rice-infecting Rhizoctonia solani isolates reveal extensive enrichment of homogalacturonan modification genes.</title>
        <authorList>
            <person name="Lee D.-Y."/>
            <person name="Jeon J."/>
            <person name="Kim K.-T."/>
            <person name="Cheong K."/>
            <person name="Song H."/>
            <person name="Choi G."/>
            <person name="Ko J."/>
            <person name="Opiyo S.O."/>
            <person name="Zuo S."/>
            <person name="Madhav S."/>
            <person name="Lee Y.-H."/>
            <person name="Wang G.-L."/>
        </authorList>
    </citation>
    <scope>NUCLEOTIDE SEQUENCE</scope>
    <source>
        <strain evidence="9">AG1-IA YN-7</strain>
    </source>
</reference>